<protein>
    <recommendedName>
        <fullName evidence="4">Spermidine hydroxycinnamoyl transferase</fullName>
    </recommendedName>
</protein>
<dbReference type="Gene3D" id="3.30.559.10">
    <property type="entry name" value="Chloramphenicol acetyltransferase-like domain"/>
    <property type="match status" value="2"/>
</dbReference>
<dbReference type="GO" id="GO:0016747">
    <property type="term" value="F:acyltransferase activity, transferring groups other than amino-acyl groups"/>
    <property type="evidence" value="ECO:0007669"/>
    <property type="project" value="TreeGrafter"/>
</dbReference>
<dbReference type="AlphaFoldDB" id="A0A5N6R8E0"/>
<dbReference type="Pfam" id="PF02458">
    <property type="entry name" value="Transferase"/>
    <property type="match status" value="1"/>
</dbReference>
<reference evidence="2 3" key="1">
    <citation type="submission" date="2019-06" db="EMBL/GenBank/DDBJ databases">
        <title>A chromosomal-level reference genome of Carpinus fangiana (Coryloideae, Betulaceae).</title>
        <authorList>
            <person name="Yang X."/>
            <person name="Wang Z."/>
            <person name="Zhang L."/>
            <person name="Hao G."/>
            <person name="Liu J."/>
            <person name="Yang Y."/>
        </authorList>
    </citation>
    <scope>NUCLEOTIDE SEQUENCE [LARGE SCALE GENOMIC DNA]</scope>
    <source>
        <strain evidence="2">Cfa_2016G</strain>
        <tissue evidence="2">Leaf</tissue>
    </source>
</reference>
<organism evidence="2 3">
    <name type="scientific">Carpinus fangiana</name>
    <dbReference type="NCBI Taxonomy" id="176857"/>
    <lineage>
        <taxon>Eukaryota</taxon>
        <taxon>Viridiplantae</taxon>
        <taxon>Streptophyta</taxon>
        <taxon>Embryophyta</taxon>
        <taxon>Tracheophyta</taxon>
        <taxon>Spermatophyta</taxon>
        <taxon>Magnoliopsida</taxon>
        <taxon>eudicotyledons</taxon>
        <taxon>Gunneridae</taxon>
        <taxon>Pentapetalae</taxon>
        <taxon>rosids</taxon>
        <taxon>fabids</taxon>
        <taxon>Fagales</taxon>
        <taxon>Betulaceae</taxon>
        <taxon>Carpinus</taxon>
    </lineage>
</organism>
<comment type="similarity">
    <text evidence="1">Belongs to the plant acyltransferase family.</text>
</comment>
<dbReference type="Proteomes" id="UP000327013">
    <property type="component" value="Chromosome 5"/>
</dbReference>
<gene>
    <name evidence="2" type="ORF">FH972_013421</name>
</gene>
<dbReference type="EMBL" id="CM017325">
    <property type="protein sequence ID" value="KAE8056673.1"/>
    <property type="molecule type" value="Genomic_DNA"/>
</dbReference>
<evidence type="ECO:0008006" key="4">
    <source>
        <dbReference type="Google" id="ProtNLM"/>
    </source>
</evidence>
<sequence>MVVSFKGCYTVKPAEATWNGPLHLSELDQIGTIIHVPTIYFYRSTLNWLSPPDTITNTLRDSLSRALVPFYPLAGRLRSIGGGRLELDCNAEGVLFFEAEYEAKLDTIFEAEHFTQSPEYHCLFPSVDYTVPIHELPLMLVQLTRFKCGGISLSLTISHVVVDGPSALYFTSEWARLARGEPLGTEPFLDRKVLRAGEPRPQTSPSLDNSVYNPLPVMPGQSNSAEEGKNENMVVMLNLSKTQVEKLKNMANDGHIWRCACKARELKDEQPTAIAVWVDSRNRVNPPLPRGYLGNAIVDVIATSHAGELMRKPLGYASRRIRQAIDKVTDTYVKSIIEFLRNQHDLTRFQAIKGPLFGNPNVEVVSWLTLPIYGIDFGWGKEIYMGSGAHDCDGDSIVLQNPNGDGSLMVLLCLQVGHMDAFKRHFYEDII</sequence>
<dbReference type="InterPro" id="IPR050317">
    <property type="entry name" value="Plant_Fungal_Acyltransferase"/>
</dbReference>
<evidence type="ECO:0000313" key="3">
    <source>
        <dbReference type="Proteomes" id="UP000327013"/>
    </source>
</evidence>
<evidence type="ECO:0000313" key="2">
    <source>
        <dbReference type="EMBL" id="KAE8056673.1"/>
    </source>
</evidence>
<dbReference type="OrthoDB" id="671439at2759"/>
<proteinExistence type="inferred from homology"/>
<name>A0A5N6R8E0_9ROSI</name>
<dbReference type="InterPro" id="IPR023213">
    <property type="entry name" value="CAT-like_dom_sf"/>
</dbReference>
<keyword evidence="3" id="KW-1185">Reference proteome</keyword>
<dbReference type="PANTHER" id="PTHR31642">
    <property type="entry name" value="TRICHOTHECENE 3-O-ACETYLTRANSFERASE"/>
    <property type="match status" value="1"/>
</dbReference>
<evidence type="ECO:0000256" key="1">
    <source>
        <dbReference type="ARBA" id="ARBA00009861"/>
    </source>
</evidence>
<dbReference type="PANTHER" id="PTHR31642:SF324">
    <property type="entry name" value="SPERMIDINE HYDROXYCINNAMOYL TRANSFERASE"/>
    <property type="match status" value="1"/>
</dbReference>
<accession>A0A5N6R8E0</accession>